<name>A0A1J7I4C7_9PEZI</name>
<dbReference type="InParanoid" id="A0A1J7I4C7"/>
<evidence type="ECO:0000313" key="1">
    <source>
        <dbReference type="EMBL" id="OIW22227.1"/>
    </source>
</evidence>
<protein>
    <submittedName>
        <fullName evidence="1">Uncharacterized protein</fullName>
    </submittedName>
</protein>
<reference evidence="1 2" key="1">
    <citation type="submission" date="2016-10" db="EMBL/GenBank/DDBJ databases">
        <title>Draft genome sequence of Coniochaeta ligniaria NRRL30616, a lignocellulolytic fungus for bioabatement of inhibitors in plant biomass hydrolysates.</title>
        <authorList>
            <consortium name="DOE Joint Genome Institute"/>
            <person name="Jimenez D.J."/>
            <person name="Hector R.E."/>
            <person name="Riley R."/>
            <person name="Sun H."/>
            <person name="Grigoriev I.V."/>
            <person name="Van Elsas J.D."/>
            <person name="Nichols N.N."/>
        </authorList>
    </citation>
    <scope>NUCLEOTIDE SEQUENCE [LARGE SCALE GENOMIC DNA]</scope>
    <source>
        <strain evidence="1 2">NRRL 30616</strain>
    </source>
</reference>
<sequence>MSQRGPLPKLLISVADHVVPDPAPAAPYVPSVLKAASYYYRFPSKLPLVARLPAVTFYPAPRLIESFSTSLSLSIYYAKTTHYEGTVGYFFADNADKEGTGAPQRKAMLMGKAASEALVEDINAAIRAKKINLAQLQKCAADKTIKAFEKLRADVL</sequence>
<dbReference type="OrthoDB" id="5424209at2759"/>
<proteinExistence type="predicted"/>
<keyword evidence="2" id="KW-1185">Reference proteome</keyword>
<dbReference type="AlphaFoldDB" id="A0A1J7I4C7"/>
<accession>A0A1J7I4C7</accession>
<organism evidence="1 2">
    <name type="scientific">Coniochaeta ligniaria NRRL 30616</name>
    <dbReference type="NCBI Taxonomy" id="1408157"/>
    <lineage>
        <taxon>Eukaryota</taxon>
        <taxon>Fungi</taxon>
        <taxon>Dikarya</taxon>
        <taxon>Ascomycota</taxon>
        <taxon>Pezizomycotina</taxon>
        <taxon>Sordariomycetes</taxon>
        <taxon>Sordariomycetidae</taxon>
        <taxon>Coniochaetales</taxon>
        <taxon>Coniochaetaceae</taxon>
        <taxon>Coniochaeta</taxon>
    </lineage>
</organism>
<dbReference type="EMBL" id="KV875132">
    <property type="protein sequence ID" value="OIW22227.1"/>
    <property type="molecule type" value="Genomic_DNA"/>
</dbReference>
<gene>
    <name evidence="1" type="ORF">CONLIGDRAFT_687743</name>
</gene>
<dbReference type="STRING" id="1408157.A0A1J7I4C7"/>
<dbReference type="Proteomes" id="UP000182658">
    <property type="component" value="Unassembled WGS sequence"/>
</dbReference>
<evidence type="ECO:0000313" key="2">
    <source>
        <dbReference type="Proteomes" id="UP000182658"/>
    </source>
</evidence>